<evidence type="ECO:0000259" key="3">
    <source>
        <dbReference type="Pfam" id="PF00048"/>
    </source>
</evidence>
<reference evidence="4" key="1">
    <citation type="journal article" date="2023" name="Science">
        <title>Genome structures resolve the early diversification of teleost fishes.</title>
        <authorList>
            <person name="Parey E."/>
            <person name="Louis A."/>
            <person name="Montfort J."/>
            <person name="Bouchez O."/>
            <person name="Roques C."/>
            <person name="Iampietro C."/>
            <person name="Lluch J."/>
            <person name="Castinel A."/>
            <person name="Donnadieu C."/>
            <person name="Desvignes T."/>
            <person name="Floi Bucao C."/>
            <person name="Jouanno E."/>
            <person name="Wen M."/>
            <person name="Mejri S."/>
            <person name="Dirks R."/>
            <person name="Jansen H."/>
            <person name="Henkel C."/>
            <person name="Chen W.J."/>
            <person name="Zahm M."/>
            <person name="Cabau C."/>
            <person name="Klopp C."/>
            <person name="Thompson A.W."/>
            <person name="Robinson-Rechavi M."/>
            <person name="Braasch I."/>
            <person name="Lecointre G."/>
            <person name="Bobe J."/>
            <person name="Postlethwait J.H."/>
            <person name="Berthelot C."/>
            <person name="Roest Crollius H."/>
            <person name="Guiguen Y."/>
        </authorList>
    </citation>
    <scope>NUCLEOTIDE SEQUENCE</scope>
    <source>
        <strain evidence="4">Concon-B</strain>
    </source>
</reference>
<dbReference type="OrthoDB" id="8905061at2759"/>
<evidence type="ECO:0000256" key="1">
    <source>
        <dbReference type="ARBA" id="ARBA00022514"/>
    </source>
</evidence>
<dbReference type="EMBL" id="JAFJMO010000012">
    <property type="protein sequence ID" value="KAJ8260761.1"/>
    <property type="molecule type" value="Genomic_DNA"/>
</dbReference>
<dbReference type="Proteomes" id="UP001152803">
    <property type="component" value="Unassembled WGS sequence"/>
</dbReference>
<feature type="domain" description="Chemokine interleukin-8-like" evidence="3">
    <location>
        <begin position="25"/>
        <end position="73"/>
    </location>
</feature>
<dbReference type="Gene3D" id="2.40.50.40">
    <property type="match status" value="1"/>
</dbReference>
<proteinExistence type="predicted"/>
<evidence type="ECO:0000313" key="4">
    <source>
        <dbReference type="EMBL" id="KAJ8260761.1"/>
    </source>
</evidence>
<gene>
    <name evidence="4" type="ORF">COCON_G00164840</name>
</gene>
<feature type="chain" id="PRO_5040499129" description="Chemokine interleukin-8-like domain-containing protein" evidence="2">
    <location>
        <begin position="22"/>
        <end position="91"/>
    </location>
</feature>
<dbReference type="InterPro" id="IPR036048">
    <property type="entry name" value="Interleukin_8-like_sf"/>
</dbReference>
<accession>A0A9Q1D6U3</accession>
<name>A0A9Q1D6U3_CONCO</name>
<dbReference type="AlphaFoldDB" id="A0A9Q1D6U3"/>
<evidence type="ECO:0000313" key="5">
    <source>
        <dbReference type="Proteomes" id="UP001152803"/>
    </source>
</evidence>
<dbReference type="GO" id="GO:0006955">
    <property type="term" value="P:immune response"/>
    <property type="evidence" value="ECO:0007669"/>
    <property type="project" value="InterPro"/>
</dbReference>
<protein>
    <recommendedName>
        <fullName evidence="3">Chemokine interleukin-8-like domain-containing protein</fullName>
    </recommendedName>
</protein>
<keyword evidence="1" id="KW-0202">Cytokine</keyword>
<feature type="signal peptide" evidence="2">
    <location>
        <begin position="1"/>
        <end position="21"/>
    </location>
</feature>
<sequence length="91" mass="10193">MDLKIATFLLVLLAAVTISEGGVFKCCVEISPRISRQLLRTVDKYDIQKKGGACEKEALILHVKGKTFCGSPKLLPIIRRNSRKKRLSHKD</sequence>
<keyword evidence="2" id="KW-0732">Signal</keyword>
<dbReference type="SUPFAM" id="SSF54117">
    <property type="entry name" value="Interleukin 8-like chemokines"/>
    <property type="match status" value="1"/>
</dbReference>
<dbReference type="GO" id="GO:0008009">
    <property type="term" value="F:chemokine activity"/>
    <property type="evidence" value="ECO:0007669"/>
    <property type="project" value="InterPro"/>
</dbReference>
<evidence type="ECO:0000256" key="2">
    <source>
        <dbReference type="SAM" id="SignalP"/>
    </source>
</evidence>
<keyword evidence="5" id="KW-1185">Reference proteome</keyword>
<dbReference type="InterPro" id="IPR001811">
    <property type="entry name" value="Chemokine_IL8-like_dom"/>
</dbReference>
<organism evidence="4 5">
    <name type="scientific">Conger conger</name>
    <name type="common">Conger eel</name>
    <name type="synonym">Muraena conger</name>
    <dbReference type="NCBI Taxonomy" id="82655"/>
    <lineage>
        <taxon>Eukaryota</taxon>
        <taxon>Metazoa</taxon>
        <taxon>Chordata</taxon>
        <taxon>Craniata</taxon>
        <taxon>Vertebrata</taxon>
        <taxon>Euteleostomi</taxon>
        <taxon>Actinopterygii</taxon>
        <taxon>Neopterygii</taxon>
        <taxon>Teleostei</taxon>
        <taxon>Anguilliformes</taxon>
        <taxon>Congridae</taxon>
        <taxon>Conger</taxon>
    </lineage>
</organism>
<comment type="caution">
    <text evidence="4">The sequence shown here is derived from an EMBL/GenBank/DDBJ whole genome shotgun (WGS) entry which is preliminary data.</text>
</comment>
<dbReference type="GO" id="GO:0005615">
    <property type="term" value="C:extracellular space"/>
    <property type="evidence" value="ECO:0007669"/>
    <property type="project" value="UniProtKB-KW"/>
</dbReference>
<dbReference type="Pfam" id="PF00048">
    <property type="entry name" value="IL8"/>
    <property type="match status" value="1"/>
</dbReference>